<organism evidence="2 3">
    <name type="scientific">Alkalicoccobacillus porphyridii</name>
    <dbReference type="NCBI Taxonomy" id="2597270"/>
    <lineage>
        <taxon>Bacteria</taxon>
        <taxon>Bacillati</taxon>
        <taxon>Bacillota</taxon>
        <taxon>Bacilli</taxon>
        <taxon>Bacillales</taxon>
        <taxon>Bacillaceae</taxon>
        <taxon>Alkalicoccobacillus</taxon>
    </lineage>
</organism>
<name>A0A553ZXA5_9BACI</name>
<dbReference type="OrthoDB" id="110463at2"/>
<comment type="caution">
    <text evidence="2">The sequence shown here is derived from an EMBL/GenBank/DDBJ whole genome shotgun (WGS) entry which is preliminary data.</text>
</comment>
<dbReference type="Pfam" id="PF13524">
    <property type="entry name" value="Glyco_trans_1_2"/>
    <property type="match status" value="1"/>
</dbReference>
<dbReference type="Proteomes" id="UP000318521">
    <property type="component" value="Unassembled WGS sequence"/>
</dbReference>
<evidence type="ECO:0000313" key="3">
    <source>
        <dbReference type="Proteomes" id="UP000318521"/>
    </source>
</evidence>
<evidence type="ECO:0000313" key="2">
    <source>
        <dbReference type="EMBL" id="TSB46090.1"/>
    </source>
</evidence>
<gene>
    <name evidence="2" type="ORF">FN960_12025</name>
</gene>
<accession>A0A553ZXA5</accession>
<dbReference type="RefSeq" id="WP_143848984.1">
    <property type="nucleotide sequence ID" value="NZ_VLXZ01000007.1"/>
</dbReference>
<dbReference type="AlphaFoldDB" id="A0A553ZXA5"/>
<keyword evidence="3" id="KW-1185">Reference proteome</keyword>
<dbReference type="EMBL" id="VLXZ01000007">
    <property type="protein sequence ID" value="TSB46090.1"/>
    <property type="molecule type" value="Genomic_DNA"/>
</dbReference>
<feature type="domain" description="Spore protein YkvP/CgeB glycosyl transferase-like" evidence="1">
    <location>
        <begin position="161"/>
        <end position="313"/>
    </location>
</feature>
<keyword evidence="2" id="KW-0808">Transferase</keyword>
<dbReference type="GO" id="GO:0016740">
    <property type="term" value="F:transferase activity"/>
    <property type="evidence" value="ECO:0007669"/>
    <property type="project" value="UniProtKB-KW"/>
</dbReference>
<protein>
    <submittedName>
        <fullName evidence="2">Glycosyltransferase</fullName>
    </submittedName>
</protein>
<evidence type="ECO:0000259" key="1">
    <source>
        <dbReference type="Pfam" id="PF13524"/>
    </source>
</evidence>
<proteinExistence type="predicted"/>
<reference evidence="2 3" key="1">
    <citation type="submission" date="2019-07" db="EMBL/GenBank/DDBJ databases">
        <authorList>
            <person name="Park Y.J."/>
            <person name="Jeong S.E."/>
            <person name="Jung H.S."/>
        </authorList>
    </citation>
    <scope>NUCLEOTIDE SEQUENCE [LARGE SCALE GENOMIC DNA]</scope>
    <source>
        <strain evidence="3">P16(2019)</strain>
    </source>
</reference>
<dbReference type="InterPro" id="IPR055259">
    <property type="entry name" value="YkvP/CgeB_Glyco_trans-like"/>
</dbReference>
<sequence>MKVLFISSGFHGAYVYIEAAIKQAFEKLTINLCQNRCIPVNEFSQLENICKKESPTHIITLLGYKLPHSFLTWVQDAQIPLILWQTEDPYSMDLSLEVAPFATHILTIEKAAWNYYQQKGYHSLHLPLGADYSIFKPIKQNKNFASDLCLIGYPYPERVDMITFLAESFPVTINVAGNWYPYRLPSNVNIVGHWLSPQESALYYSNSKIVLNSFRNCNLVQNKNSLSIRGLSPNNRLFEAAGCHTCQLSELREDWSPWFNSEDIATFSNYKELFEQTEGLLNDSHKRQTYATNSFKTATAKHSYMNRLSTLLEWI</sequence>